<evidence type="ECO:0000256" key="1">
    <source>
        <dbReference type="SAM" id="MobiDB-lite"/>
    </source>
</evidence>
<organism evidence="3 4">
    <name type="scientific">Aequitasia blattaphilus</name>
    <dbReference type="NCBI Taxonomy" id="2949332"/>
    <lineage>
        <taxon>Bacteria</taxon>
        <taxon>Bacillati</taxon>
        <taxon>Bacillota</taxon>
        <taxon>Clostridia</taxon>
        <taxon>Lachnospirales</taxon>
        <taxon>Lachnospiraceae</taxon>
        <taxon>Aequitasia</taxon>
    </lineage>
</organism>
<keyword evidence="2" id="KW-0472">Membrane</keyword>
<accession>A0ABT1E9P3</accession>
<evidence type="ECO:0000256" key="2">
    <source>
        <dbReference type="SAM" id="Phobius"/>
    </source>
</evidence>
<protein>
    <submittedName>
        <fullName evidence="3">Uncharacterized protein</fullName>
    </submittedName>
</protein>
<dbReference type="RefSeq" id="WP_262065009.1">
    <property type="nucleotide sequence ID" value="NZ_JAMXOD010000002.1"/>
</dbReference>
<feature type="transmembrane region" description="Helical" evidence="2">
    <location>
        <begin position="35"/>
        <end position="56"/>
    </location>
</feature>
<sequence>MKGNSILRIVVGVYLIYLGYQLVRDVLAGEPGAKIGFALAGGAFILLGLFLVVLTLKQGADQSKLDKEAEEQDEATETENPVIEEAATEEAPAVEEAADETEEVEEKEE</sequence>
<keyword evidence="2" id="KW-0812">Transmembrane</keyword>
<gene>
    <name evidence="3" type="ORF">NK125_02215</name>
</gene>
<feature type="transmembrane region" description="Helical" evidence="2">
    <location>
        <begin position="5"/>
        <end position="23"/>
    </location>
</feature>
<feature type="compositionally biased region" description="Acidic residues" evidence="1">
    <location>
        <begin position="68"/>
        <end position="77"/>
    </location>
</feature>
<dbReference type="EMBL" id="JAMZFW010000002">
    <property type="protein sequence ID" value="MCP1101227.1"/>
    <property type="molecule type" value="Genomic_DNA"/>
</dbReference>
<evidence type="ECO:0000313" key="3">
    <source>
        <dbReference type="EMBL" id="MCP1101227.1"/>
    </source>
</evidence>
<evidence type="ECO:0000313" key="4">
    <source>
        <dbReference type="Proteomes" id="UP001523566"/>
    </source>
</evidence>
<keyword evidence="4" id="KW-1185">Reference proteome</keyword>
<reference evidence="3 4" key="1">
    <citation type="journal article" date="2022" name="Genome Biol. Evol.">
        <title>Host diet, physiology and behaviors set the stage for Lachnospiraceae cladogenesis.</title>
        <authorList>
            <person name="Vera-Ponce De Leon A."/>
            <person name="Schneider M."/>
            <person name="Jahnes B.C."/>
            <person name="Sadowski V."/>
            <person name="Camuy-Velez L.A."/>
            <person name="Duan J."/>
            <person name="Sabree Z.L."/>
        </authorList>
    </citation>
    <scope>NUCLEOTIDE SEQUENCE [LARGE SCALE GENOMIC DNA]</scope>
    <source>
        <strain evidence="3 4">PAL113</strain>
    </source>
</reference>
<comment type="caution">
    <text evidence="3">The sequence shown here is derived from an EMBL/GenBank/DDBJ whole genome shotgun (WGS) entry which is preliminary data.</text>
</comment>
<dbReference type="Proteomes" id="UP001523566">
    <property type="component" value="Unassembled WGS sequence"/>
</dbReference>
<keyword evidence="2" id="KW-1133">Transmembrane helix</keyword>
<feature type="region of interest" description="Disordered" evidence="1">
    <location>
        <begin position="63"/>
        <end position="109"/>
    </location>
</feature>
<feature type="compositionally biased region" description="Acidic residues" evidence="1">
    <location>
        <begin position="86"/>
        <end position="109"/>
    </location>
</feature>
<name>A0ABT1E9P3_9FIRM</name>
<proteinExistence type="predicted"/>